<keyword evidence="4" id="KW-0969">Cilium</keyword>
<dbReference type="GO" id="GO:0005930">
    <property type="term" value="C:axoneme"/>
    <property type="evidence" value="ECO:0007669"/>
    <property type="project" value="TreeGrafter"/>
</dbReference>
<proteinExistence type="predicted"/>
<evidence type="ECO:0000313" key="7">
    <source>
        <dbReference type="EMBL" id="NWZ38121.1"/>
    </source>
</evidence>
<dbReference type="Proteomes" id="UP000540762">
    <property type="component" value="Unassembled WGS sequence"/>
</dbReference>
<dbReference type="GO" id="GO:0003341">
    <property type="term" value="P:cilium movement"/>
    <property type="evidence" value="ECO:0007669"/>
    <property type="project" value="TreeGrafter"/>
</dbReference>
<organism evidence="7 8">
    <name type="scientific">Brachypodius melanocephalos</name>
    <name type="common">black-headed bulbul</name>
    <dbReference type="NCBI Taxonomy" id="3235156"/>
    <lineage>
        <taxon>Eukaryota</taxon>
        <taxon>Metazoa</taxon>
        <taxon>Chordata</taxon>
        <taxon>Craniata</taxon>
        <taxon>Vertebrata</taxon>
        <taxon>Euteleostomi</taxon>
        <taxon>Archelosauria</taxon>
        <taxon>Archosauria</taxon>
        <taxon>Dinosauria</taxon>
        <taxon>Saurischia</taxon>
        <taxon>Theropoda</taxon>
        <taxon>Coelurosauria</taxon>
        <taxon>Aves</taxon>
        <taxon>Neognathae</taxon>
        <taxon>Neoaves</taxon>
        <taxon>Telluraves</taxon>
        <taxon>Australaves</taxon>
        <taxon>Passeriformes</taxon>
        <taxon>Sylvioidea</taxon>
        <taxon>Pycnonotidae</taxon>
        <taxon>Brachypodius</taxon>
    </lineage>
</organism>
<dbReference type="GO" id="GO:1904158">
    <property type="term" value="P:axonemal central apparatus assembly"/>
    <property type="evidence" value="ECO:0007669"/>
    <property type="project" value="TreeGrafter"/>
</dbReference>
<evidence type="ECO:0000256" key="5">
    <source>
        <dbReference type="ARBA" id="ARBA00023273"/>
    </source>
</evidence>
<dbReference type="Pfam" id="PF22544">
    <property type="entry name" value="HYDIN_VesB_CFA65-like_Ig"/>
    <property type="match status" value="2"/>
</dbReference>
<comment type="caution">
    <text evidence="7">The sequence shown here is derived from an EMBL/GenBank/DDBJ whole genome shotgun (WGS) entry which is preliminary data.</text>
</comment>
<dbReference type="AlphaFoldDB" id="A0A7K7M4B5"/>
<comment type="subcellular location">
    <subcellularLocation>
        <location evidence="1">Cell projection</location>
        <location evidence="1">Cilium</location>
    </subcellularLocation>
    <subcellularLocation>
        <location evidence="2">Cytoplasm</location>
    </subcellularLocation>
</comment>
<keyword evidence="3" id="KW-0963">Cytoplasm</keyword>
<evidence type="ECO:0000256" key="2">
    <source>
        <dbReference type="ARBA" id="ARBA00004496"/>
    </source>
</evidence>
<accession>A0A7K7M4B5</accession>
<gene>
    <name evidence="7" type="primary">Hydin_0</name>
    <name evidence="7" type="ORF">BRAATR_R01193</name>
</gene>
<dbReference type="InterPro" id="IPR013783">
    <property type="entry name" value="Ig-like_fold"/>
</dbReference>
<feature type="domain" description="HYDIN/VesB/CFA65-like Ig-like" evidence="6">
    <location>
        <begin position="27"/>
        <end position="77"/>
    </location>
</feature>
<protein>
    <submittedName>
        <fullName evidence="7">HYDIN protein</fullName>
    </submittedName>
</protein>
<dbReference type="Gene3D" id="2.60.40.10">
    <property type="entry name" value="Immunoglobulins"/>
    <property type="match status" value="3"/>
</dbReference>
<dbReference type="EMBL" id="VZSR01001295">
    <property type="protein sequence ID" value="NWZ38121.1"/>
    <property type="molecule type" value="Genomic_DNA"/>
</dbReference>
<name>A0A7K7M4B5_9PASS</name>
<feature type="non-terminal residue" evidence="7">
    <location>
        <position position="1"/>
    </location>
</feature>
<sequence length="359" mass="40432">QDYFHELVCISEEERIVVPIRAIAARAVLDFPDRLDFSECPIKYTTQKTLLVRNSGNEAAHYQLSTQSHIIPFSGKTQARGFPEVSASDAQHELCCGQPVHIRIKLHGSAEDVNIGLSAYSMKVEAFITMSNHATVFIRNRSNITAHFQWKRFPTDKADNTEKRRLCDLLRPSTKVWVENYMKEKKIKEETGFCEDHTALLSKKVEEEMAKVQEDPLLFSSDVFFIEPMEGEIRPHCSAEIKVTFKPLEALDYQTGAYCSISGRESRLPLCLRGKGQGPLLEFSSDTLNLRHVFVASTHVREVTLINKGAIDAPFTYIPSTSDVGNCFKLVPEEGIIAPGGIQTLRIIFNATVLGYFEE</sequence>
<evidence type="ECO:0000256" key="4">
    <source>
        <dbReference type="ARBA" id="ARBA00023069"/>
    </source>
</evidence>
<dbReference type="InterPro" id="IPR033305">
    <property type="entry name" value="Hydin-like"/>
</dbReference>
<keyword evidence="8" id="KW-1185">Reference proteome</keyword>
<evidence type="ECO:0000313" key="8">
    <source>
        <dbReference type="Proteomes" id="UP000540762"/>
    </source>
</evidence>
<dbReference type="PANTHER" id="PTHR23053:SF0">
    <property type="entry name" value="HYDROCEPHALUS-INDUCING PROTEIN HOMOLOG"/>
    <property type="match status" value="1"/>
</dbReference>
<keyword evidence="5" id="KW-0966">Cell projection</keyword>
<evidence type="ECO:0000259" key="6">
    <source>
        <dbReference type="Pfam" id="PF22544"/>
    </source>
</evidence>
<feature type="domain" description="HYDIN/VesB/CFA65-like Ig-like" evidence="6">
    <location>
        <begin position="279"/>
        <end position="359"/>
    </location>
</feature>
<evidence type="ECO:0000256" key="3">
    <source>
        <dbReference type="ARBA" id="ARBA00022490"/>
    </source>
</evidence>
<reference evidence="7 8" key="1">
    <citation type="submission" date="2019-09" db="EMBL/GenBank/DDBJ databases">
        <title>Bird 10,000 Genomes (B10K) Project - Family phase.</title>
        <authorList>
            <person name="Zhang G."/>
        </authorList>
    </citation>
    <scope>NUCLEOTIDE SEQUENCE [LARGE SCALE GENOMIC DNA]</scope>
    <source>
        <strain evidence="7">OUT-0037</strain>
        <tissue evidence="7">Liver</tissue>
    </source>
</reference>
<feature type="non-terminal residue" evidence="7">
    <location>
        <position position="359"/>
    </location>
</feature>
<dbReference type="InterPro" id="IPR053879">
    <property type="entry name" value="HYDIN_VesB_CFA65-like_Ig"/>
</dbReference>
<dbReference type="PANTHER" id="PTHR23053">
    <property type="entry name" value="DLEC1 DELETED IN LUNG AND ESOPHAGEAL CANCER 1"/>
    <property type="match status" value="1"/>
</dbReference>
<evidence type="ECO:0000256" key="1">
    <source>
        <dbReference type="ARBA" id="ARBA00004138"/>
    </source>
</evidence>